<name>X1PC49_9ZZZZ</name>
<dbReference type="EMBL" id="BARV01031343">
    <property type="protein sequence ID" value="GAI36595.1"/>
    <property type="molecule type" value="Genomic_DNA"/>
</dbReference>
<protein>
    <submittedName>
        <fullName evidence="1">Uncharacterized protein</fullName>
    </submittedName>
</protein>
<gene>
    <name evidence="1" type="ORF">S06H3_49616</name>
</gene>
<comment type="caution">
    <text evidence="1">The sequence shown here is derived from an EMBL/GenBank/DDBJ whole genome shotgun (WGS) entry which is preliminary data.</text>
</comment>
<evidence type="ECO:0000313" key="1">
    <source>
        <dbReference type="EMBL" id="GAI36595.1"/>
    </source>
</evidence>
<accession>X1PC49</accession>
<sequence>LLGWYGKPLIGYAHGGYTPFVGEMMKRKPRKP</sequence>
<organism evidence="1">
    <name type="scientific">marine sediment metagenome</name>
    <dbReference type="NCBI Taxonomy" id="412755"/>
    <lineage>
        <taxon>unclassified sequences</taxon>
        <taxon>metagenomes</taxon>
        <taxon>ecological metagenomes</taxon>
    </lineage>
</organism>
<proteinExistence type="predicted"/>
<reference evidence="1" key="1">
    <citation type="journal article" date="2014" name="Front. Microbiol.">
        <title>High frequency of phylogenetically diverse reductive dehalogenase-homologous genes in deep subseafloor sedimentary metagenomes.</title>
        <authorList>
            <person name="Kawai M."/>
            <person name="Futagami T."/>
            <person name="Toyoda A."/>
            <person name="Takaki Y."/>
            <person name="Nishi S."/>
            <person name="Hori S."/>
            <person name="Arai W."/>
            <person name="Tsubouchi T."/>
            <person name="Morono Y."/>
            <person name="Uchiyama I."/>
            <person name="Ito T."/>
            <person name="Fujiyama A."/>
            <person name="Inagaki F."/>
            <person name="Takami H."/>
        </authorList>
    </citation>
    <scope>NUCLEOTIDE SEQUENCE</scope>
    <source>
        <strain evidence="1">Expedition CK06-06</strain>
    </source>
</reference>
<dbReference type="AlphaFoldDB" id="X1PC49"/>
<feature type="non-terminal residue" evidence="1">
    <location>
        <position position="1"/>
    </location>
</feature>